<sequence>MSEALDAWSNGQYQRAAAAAPMACEFLAKATLWQQNPTLIVSLESRQDKALIALATAPHLAIPGLRTVTLRSALDRVALMHGPLPITSERQQQLIDCRNSSTHVGMIPRSDGESEERFARRVLSDSLLLSNFFLDHLDHDTSQFYGQHKSMVAGLLDKQRTETQQQVDRLLANAKTRIDSLREHFDDDELWRSSAQELEAVDPPRLAILLDSDQLPIEYDCPSCGYRGRLIGAIEVDVTMDFDVSDGESMPAPFFTTFFHARSFLCNVCKLELRGAELEVAGIPTASRQIEDHELGDNFDPAEWEAGRYGDDDY</sequence>
<gene>
    <name evidence="1" type="ORF">SAMN05444374_102125</name>
</gene>
<dbReference type="EMBL" id="FOJN01000002">
    <property type="protein sequence ID" value="SFA41756.1"/>
    <property type="molecule type" value="Genomic_DNA"/>
</dbReference>
<evidence type="ECO:0000313" key="2">
    <source>
        <dbReference type="Proteomes" id="UP000182054"/>
    </source>
</evidence>
<evidence type="ECO:0000313" key="1">
    <source>
        <dbReference type="EMBL" id="SFA41756.1"/>
    </source>
</evidence>
<reference evidence="1 2" key="1">
    <citation type="submission" date="2016-10" db="EMBL/GenBank/DDBJ databases">
        <authorList>
            <person name="de Groot N.N."/>
        </authorList>
    </citation>
    <scope>NUCLEOTIDE SEQUENCE [LARGE SCALE GENOMIC DNA]</scope>
    <source>
        <strain evidence="1 2">DSM 44908</strain>
    </source>
</reference>
<protein>
    <submittedName>
        <fullName evidence="1">Uncharacterized protein</fullName>
    </submittedName>
</protein>
<proteinExistence type="predicted"/>
<accession>A0A1I0SSL3</accession>
<name>A0A1I0SSL3_9NOCA</name>
<dbReference type="AlphaFoldDB" id="A0A1I0SSL3"/>
<dbReference type="Proteomes" id="UP000182054">
    <property type="component" value="Unassembled WGS sequence"/>
</dbReference>
<organism evidence="1 2">
    <name type="scientific">Rhodococcoides kroppenstedtii</name>
    <dbReference type="NCBI Taxonomy" id="293050"/>
    <lineage>
        <taxon>Bacteria</taxon>
        <taxon>Bacillati</taxon>
        <taxon>Actinomycetota</taxon>
        <taxon>Actinomycetes</taxon>
        <taxon>Mycobacteriales</taxon>
        <taxon>Nocardiaceae</taxon>
        <taxon>Rhodococcoides</taxon>
    </lineage>
</organism>